<gene>
    <name evidence="2" type="ORF">S01H1_12932</name>
</gene>
<proteinExistence type="predicted"/>
<dbReference type="SUPFAM" id="SSF143447">
    <property type="entry name" value="AMMECR1-like"/>
    <property type="match status" value="1"/>
</dbReference>
<comment type="caution">
    <text evidence="2">The sequence shown here is derived from an EMBL/GenBank/DDBJ whole genome shotgun (WGS) entry which is preliminary data.</text>
</comment>
<dbReference type="InterPro" id="IPR002733">
    <property type="entry name" value="AMMECR1_domain"/>
</dbReference>
<sequence>HGIIMMKGGRGATYLPEVPVEAGWTTVEEEMEHLCRKAGLPRGAWREGADFYVYRTQVFGEEE</sequence>
<protein>
    <recommendedName>
        <fullName evidence="1">AMMECR1 domain-containing protein</fullName>
    </recommendedName>
</protein>
<reference evidence="2" key="1">
    <citation type="journal article" date="2014" name="Front. Microbiol.">
        <title>High frequency of phylogenetically diverse reductive dehalogenase-homologous genes in deep subseafloor sedimentary metagenomes.</title>
        <authorList>
            <person name="Kawai M."/>
            <person name="Futagami T."/>
            <person name="Toyoda A."/>
            <person name="Takaki Y."/>
            <person name="Nishi S."/>
            <person name="Hori S."/>
            <person name="Arai W."/>
            <person name="Tsubouchi T."/>
            <person name="Morono Y."/>
            <person name="Uchiyama I."/>
            <person name="Ito T."/>
            <person name="Fujiyama A."/>
            <person name="Inagaki F."/>
            <person name="Takami H."/>
        </authorList>
    </citation>
    <scope>NUCLEOTIDE SEQUENCE</scope>
    <source>
        <strain evidence="2">Expedition CK06-06</strain>
    </source>
</reference>
<accession>X0S993</accession>
<dbReference type="AlphaFoldDB" id="X0S993"/>
<name>X0S993_9ZZZZ</name>
<dbReference type="InterPro" id="IPR036071">
    <property type="entry name" value="AMMECR1_dom_sf"/>
</dbReference>
<dbReference type="Gene3D" id="3.30.1490.150">
    <property type="entry name" value="Hypothetical protein ph0010, domain 2"/>
    <property type="match status" value="1"/>
</dbReference>
<evidence type="ECO:0000259" key="1">
    <source>
        <dbReference type="PROSITE" id="PS51112"/>
    </source>
</evidence>
<dbReference type="PROSITE" id="PS51112">
    <property type="entry name" value="AMMECR1"/>
    <property type="match status" value="1"/>
</dbReference>
<evidence type="ECO:0000313" key="2">
    <source>
        <dbReference type="EMBL" id="GAF71771.1"/>
    </source>
</evidence>
<dbReference type="Pfam" id="PF01871">
    <property type="entry name" value="AMMECR1"/>
    <property type="match status" value="1"/>
</dbReference>
<feature type="non-terminal residue" evidence="2">
    <location>
        <position position="1"/>
    </location>
</feature>
<dbReference type="EMBL" id="BARS01006653">
    <property type="protein sequence ID" value="GAF71771.1"/>
    <property type="molecule type" value="Genomic_DNA"/>
</dbReference>
<organism evidence="2">
    <name type="scientific">marine sediment metagenome</name>
    <dbReference type="NCBI Taxonomy" id="412755"/>
    <lineage>
        <taxon>unclassified sequences</taxon>
        <taxon>metagenomes</taxon>
        <taxon>ecological metagenomes</taxon>
    </lineage>
</organism>
<feature type="domain" description="AMMECR1" evidence="1">
    <location>
        <begin position="1"/>
        <end position="63"/>
    </location>
</feature>